<dbReference type="GO" id="GO:0005524">
    <property type="term" value="F:ATP binding"/>
    <property type="evidence" value="ECO:0007669"/>
    <property type="project" value="UniProtKB-KW"/>
</dbReference>
<comment type="caution">
    <text evidence="12">The sequence shown here is derived from an EMBL/GenBank/DDBJ whole genome shotgun (WGS) entry which is preliminary data.</text>
</comment>
<keyword evidence="6 11" id="KW-0547">Nucleotide-binding</keyword>
<dbReference type="InterPro" id="IPR022780">
    <property type="entry name" value="Dynein_light_int_chain"/>
</dbReference>
<evidence type="ECO:0000256" key="5">
    <source>
        <dbReference type="ARBA" id="ARBA00022701"/>
    </source>
</evidence>
<keyword evidence="3 11" id="KW-0813">Transport</keyword>
<dbReference type="GO" id="GO:0005868">
    <property type="term" value="C:cytoplasmic dynein complex"/>
    <property type="evidence" value="ECO:0007669"/>
    <property type="project" value="UniProtKB-UniRule"/>
</dbReference>
<keyword evidence="13" id="KW-1185">Reference proteome</keyword>
<keyword evidence="8 11" id="KW-0243">Dynein</keyword>
<comment type="function">
    <text evidence="11">Acts as one of several non-catalytic accessory components of the cytoplasmic dynein 1 complex that are thought to be involved in linking dynein to cargos and to adapter proteins that regulate dynein function. Cytoplasmic dynein 1 acts as a motor for the intracellular retrograde motility of vesicles and organelles along microtubules. May play a role in binding dynein to membranous organelles or chromosomes.</text>
</comment>
<dbReference type="Proteomes" id="UP001626550">
    <property type="component" value="Unassembled WGS sequence"/>
</dbReference>
<keyword evidence="10 11" id="KW-0206">Cytoskeleton</keyword>
<evidence type="ECO:0000256" key="3">
    <source>
        <dbReference type="ARBA" id="ARBA00022448"/>
    </source>
</evidence>
<comment type="similarity">
    <text evidence="2 11">Belongs to the dynein light intermediate chain family.</text>
</comment>
<evidence type="ECO:0000256" key="4">
    <source>
        <dbReference type="ARBA" id="ARBA00022490"/>
    </source>
</evidence>
<dbReference type="PANTHER" id="PTHR12688:SF0">
    <property type="entry name" value="DYNEIN LIGHT INTERMEDIATE CHAIN"/>
    <property type="match status" value="1"/>
</dbReference>
<evidence type="ECO:0000313" key="13">
    <source>
        <dbReference type="Proteomes" id="UP001626550"/>
    </source>
</evidence>
<reference evidence="12 13" key="1">
    <citation type="submission" date="2024-11" db="EMBL/GenBank/DDBJ databases">
        <title>Adaptive evolution of stress response genes in parasites aligns with host niche diversity.</title>
        <authorList>
            <person name="Hahn C."/>
            <person name="Resl P."/>
        </authorList>
    </citation>
    <scope>NUCLEOTIDE SEQUENCE [LARGE SCALE GENOMIC DNA]</scope>
    <source>
        <strain evidence="12">EGGRZ-B1_66</strain>
        <tissue evidence="12">Body</tissue>
    </source>
</reference>
<evidence type="ECO:0000256" key="1">
    <source>
        <dbReference type="ARBA" id="ARBA00004245"/>
    </source>
</evidence>
<evidence type="ECO:0000256" key="2">
    <source>
        <dbReference type="ARBA" id="ARBA00006831"/>
    </source>
</evidence>
<evidence type="ECO:0000256" key="10">
    <source>
        <dbReference type="ARBA" id="ARBA00023212"/>
    </source>
</evidence>
<dbReference type="AlphaFoldDB" id="A0ABD2PQI6"/>
<evidence type="ECO:0000256" key="8">
    <source>
        <dbReference type="ARBA" id="ARBA00023017"/>
    </source>
</evidence>
<dbReference type="SUPFAM" id="SSF52540">
    <property type="entry name" value="P-loop containing nucleoside triphosphate hydrolases"/>
    <property type="match status" value="1"/>
</dbReference>
<evidence type="ECO:0000256" key="11">
    <source>
        <dbReference type="RuleBase" id="RU366047"/>
    </source>
</evidence>
<dbReference type="Gene3D" id="3.40.50.300">
    <property type="entry name" value="P-loop containing nucleotide triphosphate hydrolases"/>
    <property type="match status" value="1"/>
</dbReference>
<gene>
    <name evidence="12" type="primary">DYNC1LI2</name>
    <name evidence="12" type="ORF">Ciccas_011682</name>
</gene>
<evidence type="ECO:0000256" key="7">
    <source>
        <dbReference type="ARBA" id="ARBA00022840"/>
    </source>
</evidence>
<dbReference type="InterPro" id="IPR027417">
    <property type="entry name" value="P-loop_NTPase"/>
</dbReference>
<comment type="subunit">
    <text evidence="11">Homodimer. The cytoplasmic dynein 1 complex consists of two catalytic heavy chains (HCs) and a number of non-catalytic subunits presented by intermediate chains (ICs).</text>
</comment>
<keyword evidence="5 11" id="KW-0493">Microtubule</keyword>
<dbReference type="PANTHER" id="PTHR12688">
    <property type="entry name" value="DYNEIN LIGHT INTERMEDIATE CHAIN"/>
    <property type="match status" value="1"/>
</dbReference>
<protein>
    <recommendedName>
        <fullName evidence="11">Dynein light intermediate chain</fullName>
    </recommendedName>
</protein>
<evidence type="ECO:0000256" key="9">
    <source>
        <dbReference type="ARBA" id="ARBA00023175"/>
    </source>
</evidence>
<accession>A0ABD2PQI6</accession>
<keyword evidence="9 11" id="KW-0505">Motor protein</keyword>
<comment type="subcellular location">
    <subcellularLocation>
        <location evidence="1 11">Cytoplasm</location>
        <location evidence="1 11">Cytoskeleton</location>
    </subcellularLocation>
</comment>
<name>A0ABD2PQI6_9PLAT</name>
<dbReference type="InterPro" id="IPR008467">
    <property type="entry name" value="Dynein1_light_intermed_chain"/>
</dbReference>
<evidence type="ECO:0000313" key="12">
    <source>
        <dbReference type="EMBL" id="KAL3309766.1"/>
    </source>
</evidence>
<dbReference type="GO" id="GO:0005874">
    <property type="term" value="C:microtubule"/>
    <property type="evidence" value="ECO:0007669"/>
    <property type="project" value="UniProtKB-KW"/>
</dbReference>
<sequence length="349" mass="38797">MRKSLSLRGDLLLLGDSGCGKTELAKSILGLYQANRGAGLELFFKEFNDEAIDTKLGLAVWTIDGNMGKSQLLKLILTENRLENLVVGLCLDLSRPWTIAANLQDWLLILNQHMRSLNLHQSLVEQLKSRAVHDCGETGPLPEGVLHKVFPFPLMFIVTKSEKSVADQLTEEELDFIQMQIRQTALDYGASVVYTSASASTNCSLLADYVKHLFFDFPFQRKAILMNPGSLFMQVSERFAKVEALRRSISEEKRTADYTVVIKRPVATSSSQHVLEITAEDDQLFLSRLQTQITSPSTVQQPVCLPALTSLPPNNAEKEAVLNSFFSSLLSTSKVAQNNTDDSSNKRNS</sequence>
<dbReference type="EMBL" id="JBJKFK010003562">
    <property type="protein sequence ID" value="KAL3309766.1"/>
    <property type="molecule type" value="Genomic_DNA"/>
</dbReference>
<proteinExistence type="inferred from homology"/>
<dbReference type="Pfam" id="PF05783">
    <property type="entry name" value="DLIC"/>
    <property type="match status" value="2"/>
</dbReference>
<evidence type="ECO:0000256" key="6">
    <source>
        <dbReference type="ARBA" id="ARBA00022741"/>
    </source>
</evidence>
<keyword evidence="7 11" id="KW-0067">ATP-binding</keyword>
<keyword evidence="4 11" id="KW-0963">Cytoplasm</keyword>
<organism evidence="12 13">
    <name type="scientific">Cichlidogyrus casuarinus</name>
    <dbReference type="NCBI Taxonomy" id="1844966"/>
    <lineage>
        <taxon>Eukaryota</taxon>
        <taxon>Metazoa</taxon>
        <taxon>Spiralia</taxon>
        <taxon>Lophotrochozoa</taxon>
        <taxon>Platyhelminthes</taxon>
        <taxon>Monogenea</taxon>
        <taxon>Monopisthocotylea</taxon>
        <taxon>Dactylogyridea</taxon>
        <taxon>Ancyrocephalidae</taxon>
        <taxon>Cichlidogyrus</taxon>
    </lineage>
</organism>